<proteinExistence type="predicted"/>
<evidence type="ECO:0000256" key="3">
    <source>
        <dbReference type="ARBA" id="ARBA00022679"/>
    </source>
</evidence>
<dbReference type="GO" id="GO:0030295">
    <property type="term" value="F:protein kinase activator activity"/>
    <property type="evidence" value="ECO:0007669"/>
    <property type="project" value="TreeGrafter"/>
</dbReference>
<dbReference type="SUPFAM" id="SSF55874">
    <property type="entry name" value="ATPase domain of HSP90 chaperone/DNA topoisomerase II/histidine kinase"/>
    <property type="match status" value="1"/>
</dbReference>
<evidence type="ECO:0000256" key="7">
    <source>
        <dbReference type="ARBA" id="ARBA00023012"/>
    </source>
</evidence>
<evidence type="ECO:0000256" key="1">
    <source>
        <dbReference type="ARBA" id="ARBA00000085"/>
    </source>
</evidence>
<feature type="domain" description="Histidine kinase" evidence="9">
    <location>
        <begin position="238"/>
        <end position="454"/>
    </location>
</feature>
<dbReference type="RefSeq" id="WP_254099138.1">
    <property type="nucleotide sequence ID" value="NZ_JANATA010000004.1"/>
</dbReference>
<dbReference type="SUPFAM" id="SSF47384">
    <property type="entry name" value="Homodimeric domain of signal transducing histidine kinase"/>
    <property type="match status" value="1"/>
</dbReference>
<protein>
    <recommendedName>
        <fullName evidence="2">histidine kinase</fullName>
        <ecNumber evidence="2">2.7.13.3</ecNumber>
    </recommendedName>
</protein>
<dbReference type="EMBL" id="JANATA010000004">
    <property type="protein sequence ID" value="MCP3428105.1"/>
    <property type="molecule type" value="Genomic_DNA"/>
</dbReference>
<dbReference type="InterPro" id="IPR003594">
    <property type="entry name" value="HATPase_dom"/>
</dbReference>
<keyword evidence="3" id="KW-0808">Transferase</keyword>
<keyword evidence="8" id="KW-0812">Transmembrane</keyword>
<comment type="catalytic activity">
    <reaction evidence="1">
        <text>ATP + protein L-histidine = ADP + protein N-phospho-L-histidine.</text>
        <dbReference type="EC" id="2.7.13.3"/>
    </reaction>
</comment>
<dbReference type="AlphaFoldDB" id="A0AA41WXD5"/>
<feature type="transmembrane region" description="Helical" evidence="8">
    <location>
        <begin position="156"/>
        <end position="178"/>
    </location>
</feature>
<keyword evidence="8" id="KW-1133">Transmembrane helix</keyword>
<evidence type="ECO:0000256" key="2">
    <source>
        <dbReference type="ARBA" id="ARBA00012438"/>
    </source>
</evidence>
<keyword evidence="8" id="KW-0472">Membrane</keyword>
<reference evidence="10" key="1">
    <citation type="submission" date="2022-07" db="EMBL/GenBank/DDBJ databases">
        <title>Characterization of the Novel Bacterium Alteromonas immobilis LMIT006 and Alteromonas gregis LMIT007.</title>
        <authorList>
            <person name="Lin X."/>
        </authorList>
    </citation>
    <scope>NUCLEOTIDE SEQUENCE</scope>
    <source>
        <strain evidence="10">LMIT007</strain>
    </source>
</reference>
<dbReference type="SMART" id="SM00387">
    <property type="entry name" value="HATPase_c"/>
    <property type="match status" value="1"/>
</dbReference>
<evidence type="ECO:0000313" key="10">
    <source>
        <dbReference type="EMBL" id="MCP3428105.1"/>
    </source>
</evidence>
<dbReference type="InterPro" id="IPR003661">
    <property type="entry name" value="HisK_dim/P_dom"/>
</dbReference>
<dbReference type="Pfam" id="PF00512">
    <property type="entry name" value="HisKA"/>
    <property type="match status" value="1"/>
</dbReference>
<dbReference type="InterPro" id="IPR036097">
    <property type="entry name" value="HisK_dim/P_sf"/>
</dbReference>
<dbReference type="Pfam" id="PF02518">
    <property type="entry name" value="HATPase_c"/>
    <property type="match status" value="1"/>
</dbReference>
<dbReference type="GO" id="GO:0000156">
    <property type="term" value="F:phosphorelay response regulator activity"/>
    <property type="evidence" value="ECO:0007669"/>
    <property type="project" value="TreeGrafter"/>
</dbReference>
<organism evidence="10 11">
    <name type="scientific">Opacimonas viscosa</name>
    <dbReference type="NCBI Taxonomy" id="2961944"/>
    <lineage>
        <taxon>Bacteria</taxon>
        <taxon>Pseudomonadati</taxon>
        <taxon>Pseudomonadota</taxon>
        <taxon>Gammaproteobacteria</taxon>
        <taxon>Alteromonadales</taxon>
        <taxon>Alteromonadaceae</taxon>
        <taxon>Opacimonas</taxon>
    </lineage>
</organism>
<dbReference type="Gene3D" id="3.30.565.10">
    <property type="entry name" value="Histidine kinase-like ATPase, C-terminal domain"/>
    <property type="match status" value="1"/>
</dbReference>
<keyword evidence="11" id="KW-1185">Reference proteome</keyword>
<keyword evidence="5 10" id="KW-0418">Kinase</keyword>
<evidence type="ECO:0000259" key="9">
    <source>
        <dbReference type="PROSITE" id="PS50109"/>
    </source>
</evidence>
<keyword evidence="6" id="KW-0067">ATP-binding</keyword>
<dbReference type="InterPro" id="IPR036890">
    <property type="entry name" value="HATPase_C_sf"/>
</dbReference>
<dbReference type="EC" id="2.7.13.3" evidence="2"/>
<sequence length="470" mass="52967">MFVLVAMFVTGIFAYGKNTEATILQAHFTALETHLSLRQKVGRLSKDIDELSVLLIRYIEADHNQLNPPLTRVLGRIEQQTKQLCLGTLRADICQPLFQAHKNIDAFTLAANRSDLEGPRRSLVSINQEINEFLSDDLYQTHQILNNRLLAQHSELLGLILFAGGVILCLLIWVADLFSRPLQQLHQKLYLMNTGEVYNLQKSEGYVPHKFMHFETDLLRLYQQNNKLEAVKNTLLRHASHELKTPLASINEGCNLLVEEVVGPLNPAQKEVVGLLFKGTQRLNTLVHHLLDYNSLLQQSTPQYQVLTLPNIIHQVSQTHALALQAMDMQVEVDCTIELIKTDDELIQRILDNLFSNAIAHGAKHSKIDIRIHLIADKCCIDFANQGRVITDEQKATLFEPFSRGEHQRNDSVVGAGLGLSIVDECVRLLKGTISLVDVSYASICFRILLPNEGIRAAHAKDIYENSTSR</sequence>
<evidence type="ECO:0000256" key="4">
    <source>
        <dbReference type="ARBA" id="ARBA00022741"/>
    </source>
</evidence>
<keyword evidence="4" id="KW-0547">Nucleotide-binding</keyword>
<dbReference type="SMART" id="SM00388">
    <property type="entry name" value="HisKA"/>
    <property type="match status" value="1"/>
</dbReference>
<dbReference type="PANTHER" id="PTHR42878:SF7">
    <property type="entry name" value="SENSOR HISTIDINE KINASE GLRK"/>
    <property type="match status" value="1"/>
</dbReference>
<evidence type="ECO:0000256" key="6">
    <source>
        <dbReference type="ARBA" id="ARBA00022840"/>
    </source>
</evidence>
<dbReference type="InterPro" id="IPR005467">
    <property type="entry name" value="His_kinase_dom"/>
</dbReference>
<dbReference type="PROSITE" id="PS50109">
    <property type="entry name" value="HIS_KIN"/>
    <property type="match status" value="1"/>
</dbReference>
<evidence type="ECO:0000256" key="8">
    <source>
        <dbReference type="SAM" id="Phobius"/>
    </source>
</evidence>
<dbReference type="PANTHER" id="PTHR42878">
    <property type="entry name" value="TWO-COMPONENT HISTIDINE KINASE"/>
    <property type="match status" value="1"/>
</dbReference>
<dbReference type="CDD" id="cd00082">
    <property type="entry name" value="HisKA"/>
    <property type="match status" value="1"/>
</dbReference>
<comment type="caution">
    <text evidence="10">The sequence shown here is derived from an EMBL/GenBank/DDBJ whole genome shotgun (WGS) entry which is preliminary data.</text>
</comment>
<gene>
    <name evidence="10" type="ORF">NLF92_03985</name>
</gene>
<evidence type="ECO:0000313" key="11">
    <source>
        <dbReference type="Proteomes" id="UP001165413"/>
    </source>
</evidence>
<dbReference type="GO" id="GO:0005524">
    <property type="term" value="F:ATP binding"/>
    <property type="evidence" value="ECO:0007669"/>
    <property type="project" value="UniProtKB-KW"/>
</dbReference>
<name>A0AA41WXD5_9ALTE</name>
<evidence type="ECO:0000256" key="5">
    <source>
        <dbReference type="ARBA" id="ARBA00022777"/>
    </source>
</evidence>
<accession>A0AA41WXD5</accession>
<dbReference type="InterPro" id="IPR050351">
    <property type="entry name" value="BphY/WalK/GraS-like"/>
</dbReference>
<dbReference type="GO" id="GO:0007234">
    <property type="term" value="P:osmosensory signaling via phosphorelay pathway"/>
    <property type="evidence" value="ECO:0007669"/>
    <property type="project" value="TreeGrafter"/>
</dbReference>
<dbReference type="Proteomes" id="UP001165413">
    <property type="component" value="Unassembled WGS sequence"/>
</dbReference>
<keyword evidence="7" id="KW-0902">Two-component regulatory system</keyword>
<dbReference type="GO" id="GO:0000155">
    <property type="term" value="F:phosphorelay sensor kinase activity"/>
    <property type="evidence" value="ECO:0007669"/>
    <property type="project" value="InterPro"/>
</dbReference>
<dbReference type="Gene3D" id="1.10.287.130">
    <property type="match status" value="1"/>
</dbReference>